<feature type="signal peptide" evidence="2">
    <location>
        <begin position="1"/>
        <end position="27"/>
    </location>
</feature>
<evidence type="ECO:0000259" key="3">
    <source>
        <dbReference type="Pfam" id="PF00149"/>
    </source>
</evidence>
<dbReference type="OrthoDB" id="9809781at2"/>
<dbReference type="Gene3D" id="3.60.21.10">
    <property type="match status" value="1"/>
</dbReference>
<evidence type="ECO:0000259" key="4">
    <source>
        <dbReference type="Pfam" id="PF16656"/>
    </source>
</evidence>
<dbReference type="PANTHER" id="PTHR22953:SF153">
    <property type="entry name" value="PURPLE ACID PHOSPHATASE"/>
    <property type="match status" value="1"/>
</dbReference>
<dbReference type="SUPFAM" id="SSF49363">
    <property type="entry name" value="Purple acid phosphatase, N-terminal domain"/>
    <property type="match status" value="1"/>
</dbReference>
<dbReference type="SUPFAM" id="SSF56300">
    <property type="entry name" value="Metallo-dependent phosphatases"/>
    <property type="match status" value="1"/>
</dbReference>
<organism evidence="5 6">
    <name type="scientific">Clostridium chromiireducens</name>
    <dbReference type="NCBI Taxonomy" id="225345"/>
    <lineage>
        <taxon>Bacteria</taxon>
        <taxon>Bacillati</taxon>
        <taxon>Bacillota</taxon>
        <taxon>Clostridia</taxon>
        <taxon>Eubacteriales</taxon>
        <taxon>Clostridiaceae</taxon>
        <taxon>Clostridium</taxon>
    </lineage>
</organism>
<sequence>MIKSTKKLIVTIITATMLVSTSIGVFAASNDGWTEARKTASASNGQWEKWCNEWETIKNNPTQISLTPGRNESELNFAWYSKSTEPKPSIKISKNKDMSNAKDLSVKSEAAVNGYISNKATATGLEKSTTYYYSYQINEKWTNATPYSTKNTDSFSFMFVGDPQIGSSSENVVTGEDKEQGQDNAVRNDSFNWNNTLNTALKANPNISFVISAGDQIQSRDKKAPNKTYDKNEIEYAGYLSPEALKSIPVATTIGNHDAPSGNYSFHFNNPNASELGKTEAGGGYYYSYGNALFIVLNTNNYNIAEHKQLIEKAVAENKNAKWRIVTIHQDIYGSGEHSNEPEVVNLRYSLIPILEENQIDVVLTGHDHTYSRSLMLKGGKEDKAKTITEDEFESYIEGKTPIDNKYNQYLTSIEDKNSTKSKAADNNIVDPKGILYMTANSSSGSKYYDLVTKQQAYIAARWQEDIPTYSTITINDKTFSIDTFRTDTGAKIDNTFTITKTK</sequence>
<feature type="domain" description="Purple acid phosphatase N-terminal" evidence="4">
    <location>
        <begin position="61"/>
        <end position="143"/>
    </location>
</feature>
<dbReference type="STRING" id="225345.CLCHR_14410"/>
<evidence type="ECO:0000256" key="1">
    <source>
        <dbReference type="ARBA" id="ARBA00022729"/>
    </source>
</evidence>
<comment type="caution">
    <text evidence="5">The sequence shown here is derived from an EMBL/GenBank/DDBJ whole genome shotgun (WGS) entry which is preliminary data.</text>
</comment>
<protein>
    <submittedName>
        <fullName evidence="5">Calcineurin-like phosphoesterase</fullName>
    </submittedName>
</protein>
<evidence type="ECO:0000313" key="5">
    <source>
        <dbReference type="EMBL" id="OPJ63922.1"/>
    </source>
</evidence>
<dbReference type="PANTHER" id="PTHR22953">
    <property type="entry name" value="ACID PHOSPHATASE RELATED"/>
    <property type="match status" value="1"/>
</dbReference>
<keyword evidence="1 2" id="KW-0732">Signal</keyword>
<name>A0A1V4IV59_9CLOT</name>
<dbReference type="InterPro" id="IPR029052">
    <property type="entry name" value="Metallo-depent_PP-like"/>
</dbReference>
<dbReference type="GO" id="GO:0003993">
    <property type="term" value="F:acid phosphatase activity"/>
    <property type="evidence" value="ECO:0007669"/>
    <property type="project" value="InterPro"/>
</dbReference>
<dbReference type="InterPro" id="IPR015914">
    <property type="entry name" value="PAPs_N"/>
</dbReference>
<keyword evidence="6" id="KW-1185">Reference proteome</keyword>
<reference evidence="5 6" key="1">
    <citation type="submission" date="2017-03" db="EMBL/GenBank/DDBJ databases">
        <title>Genome sequence of Clostridium chromiireducens DSM 23318.</title>
        <authorList>
            <person name="Poehlein A."/>
            <person name="Daniel R."/>
        </authorList>
    </citation>
    <scope>NUCLEOTIDE SEQUENCE [LARGE SCALE GENOMIC DNA]</scope>
    <source>
        <strain evidence="5 6">DSM 23318</strain>
    </source>
</reference>
<proteinExistence type="predicted"/>
<evidence type="ECO:0000313" key="6">
    <source>
        <dbReference type="Proteomes" id="UP000191056"/>
    </source>
</evidence>
<feature type="domain" description="Calcineurin-like phosphoesterase" evidence="3">
    <location>
        <begin position="157"/>
        <end position="371"/>
    </location>
</feature>
<dbReference type="EMBL" id="MZGT01000015">
    <property type="protein sequence ID" value="OPJ63922.1"/>
    <property type="molecule type" value="Genomic_DNA"/>
</dbReference>
<dbReference type="Pfam" id="PF16656">
    <property type="entry name" value="Pur_ac_phosph_N"/>
    <property type="match status" value="1"/>
</dbReference>
<dbReference type="InterPro" id="IPR039331">
    <property type="entry name" value="PAPs-like"/>
</dbReference>
<feature type="chain" id="PRO_5012392510" evidence="2">
    <location>
        <begin position="28"/>
        <end position="503"/>
    </location>
</feature>
<dbReference type="InterPro" id="IPR008963">
    <property type="entry name" value="Purple_acid_Pase-like_N"/>
</dbReference>
<accession>A0A1V4IV59</accession>
<dbReference type="AlphaFoldDB" id="A0A1V4IV59"/>
<gene>
    <name evidence="5" type="ORF">CLCHR_14410</name>
</gene>
<dbReference type="Pfam" id="PF00149">
    <property type="entry name" value="Metallophos"/>
    <property type="match status" value="1"/>
</dbReference>
<dbReference type="Proteomes" id="UP000191056">
    <property type="component" value="Unassembled WGS sequence"/>
</dbReference>
<dbReference type="GO" id="GO:0046872">
    <property type="term" value="F:metal ion binding"/>
    <property type="evidence" value="ECO:0007669"/>
    <property type="project" value="InterPro"/>
</dbReference>
<dbReference type="InterPro" id="IPR004843">
    <property type="entry name" value="Calcineurin-like_PHP"/>
</dbReference>
<evidence type="ECO:0000256" key="2">
    <source>
        <dbReference type="SAM" id="SignalP"/>
    </source>
</evidence>
<dbReference type="RefSeq" id="WP_079439010.1">
    <property type="nucleotide sequence ID" value="NZ_MZGT01000015.1"/>
</dbReference>